<dbReference type="Pfam" id="PF01740">
    <property type="entry name" value="STAS"/>
    <property type="match status" value="1"/>
</dbReference>
<evidence type="ECO:0000313" key="8">
    <source>
        <dbReference type="EMBL" id="KAF2998978.1"/>
    </source>
</evidence>
<evidence type="ECO:0000256" key="3">
    <source>
        <dbReference type="ARBA" id="ARBA00022989"/>
    </source>
</evidence>
<evidence type="ECO:0000259" key="7">
    <source>
        <dbReference type="PROSITE" id="PS50801"/>
    </source>
</evidence>
<feature type="transmembrane region" description="Helical" evidence="6">
    <location>
        <begin position="352"/>
        <end position="371"/>
    </location>
</feature>
<feature type="transmembrane region" description="Helical" evidence="6">
    <location>
        <begin position="403"/>
        <end position="422"/>
    </location>
</feature>
<dbReference type="Gene3D" id="3.30.750.24">
    <property type="entry name" value="STAS domain"/>
    <property type="match status" value="1"/>
</dbReference>
<feature type="transmembrane region" description="Helical" evidence="6">
    <location>
        <begin position="492"/>
        <end position="514"/>
    </location>
</feature>
<evidence type="ECO:0000313" key="9">
    <source>
        <dbReference type="Proteomes" id="UP000801428"/>
    </source>
</evidence>
<keyword evidence="3 6" id="KW-1133">Transmembrane helix</keyword>
<comment type="caution">
    <text evidence="8">The sequence shown here is derived from an EMBL/GenBank/DDBJ whole genome shotgun (WGS) entry which is preliminary data.</text>
</comment>
<dbReference type="GO" id="GO:0016020">
    <property type="term" value="C:membrane"/>
    <property type="evidence" value="ECO:0007669"/>
    <property type="project" value="UniProtKB-SubCell"/>
</dbReference>
<dbReference type="PROSITE" id="PS50801">
    <property type="entry name" value="STAS"/>
    <property type="match status" value="1"/>
</dbReference>
<dbReference type="InterPro" id="IPR036513">
    <property type="entry name" value="STAS_dom_sf"/>
</dbReference>
<evidence type="ECO:0000256" key="2">
    <source>
        <dbReference type="ARBA" id="ARBA00022692"/>
    </source>
</evidence>
<evidence type="ECO:0000256" key="6">
    <source>
        <dbReference type="SAM" id="Phobius"/>
    </source>
</evidence>
<keyword evidence="2 6" id="KW-0812">Transmembrane</keyword>
<evidence type="ECO:0000256" key="5">
    <source>
        <dbReference type="SAM" id="MobiDB-lite"/>
    </source>
</evidence>
<feature type="transmembrane region" description="Helical" evidence="6">
    <location>
        <begin position="574"/>
        <end position="594"/>
    </location>
</feature>
<dbReference type="Pfam" id="PF00916">
    <property type="entry name" value="Sulfate_transp"/>
    <property type="match status" value="1"/>
</dbReference>
<keyword evidence="9" id="KW-1185">Reference proteome</keyword>
<keyword evidence="4 6" id="KW-0472">Membrane</keyword>
<dbReference type="Pfam" id="PF06985">
    <property type="entry name" value="HET"/>
    <property type="match status" value="1"/>
</dbReference>
<feature type="transmembrane region" description="Helical" evidence="6">
    <location>
        <begin position="534"/>
        <end position="554"/>
    </location>
</feature>
<feature type="transmembrane region" description="Helical" evidence="6">
    <location>
        <begin position="626"/>
        <end position="643"/>
    </location>
</feature>
<feature type="transmembrane region" description="Helical" evidence="6">
    <location>
        <begin position="434"/>
        <end position="455"/>
    </location>
</feature>
<name>A0A9P4TA78_CURKU</name>
<sequence>MPPKLDDAPSRGHSRDSSSASARHAHAPATPSQLRQAHAPSDRSSSPEETMHRRKSYYEEEQQQTAANTAPYDIDISATGIQPTENETATSAHSTHDFADTPQHDGIIEVDISEPHVRSRLLEAAQRDEMAARPGVGRNYGSFAGSIHSDNSFGGAFPGLSRTAAGEEEAADATHALLGDALAESIMSNGDRTKMSTTRWLAERHGIKSQRMMYLQYYIPVLNWTRQYKWRYLKGDLIAAITMASFYIPMALSYASNLAHLPPVHGLYSFAINPLIYGILGTCPQMIVGPEAPGSLLVGEIVRENISKGTSGEMDGRLNAEIAGIVTCMAGGFIFVAGLFRLGFLDNVLSRPFLRGFISAIGVVIFIDQLIPETGLARLAAKHVAHGSSVDKLVFLVKNIHRAHKLTCAMSFTAFGIIMFFREFKKRLQPRYPNVAYIPDRFLVVVLSAVLTWHYRLDQRGLAVLGDVNSSGSIFSVHFPFDTSHLKYVGDAVNTGLIIALLGFFESSVAAKSLGSGDMQKDGVQLPLSANRELIALGTANMTGGLFMALPAFGGYGRSKVNASTGGLTPMSNIFLSIITILSTIFLLPYFYYLPKGVLCAMVSVVAYSLVEEAPHDIKFFLKIRGWSELLLMGLIFWITIIWDLKRGIGVGIGLSLLRLIKHSVRPRIQILGRVPGTNNQFANAELDPDSLEFVEGCLIVKIPEPLTFANTGNLRARLARLEDHGTSAAHPALPRIRRREHNKNVVFDVHGVTSLDGAGAQVLSEIVQGYRARDSPDPSFSGDQNTDELATSAEDALQEFYTAEFIPRTMAAPQDHYTRIDKLRREIRLLRILPGGGQIQLTTQTFDLDSSPDYVALSYVWGTETSPENASLNGTAFEMRQNLHEALINLRNFQADASEDRLFAHHAPFFWIDAVCINQADGSEKNHQVAMMGDIYRRASQTVAWVGPKGDKIAFGFGYAKRFNETDYEEGKRKGLFINDYREPKEAEGIHEFCAREYFERVWIIQEIILSKSLNFVCGDSFCTYDSMEKIISNWGSWGSGVDIYPMLEIIWARNEVGPDNYQNTPQESLAYLMRVALGKKCHLAHDKVYALLGILPDLPTFEVNYALDIAELMIRVEKFVNSVPIQSSSESLPFVGRTGNVQVAFRDSVPQNLYHRIGWYWNVSEVLHSLSANIIGDFSRIDTLSSRSLLVSAGLAYPADHVSNANTTSLDWSPCNLDFPSVTKESITKHGETLFCANLTVPLDYTDDSEDCKTIDLQLIRIKATKQPFKGSILTNPGGPGGSGVDWIASEGPKYRDDLGGYHDVIGFDPRGTGRTIPFYCLPSNTTDPKSKRGEYNHTIPVDDLYAQLVDQGWKNSGIFAEECANTPGMADIGPYIGTPFVARDMIEIIDALGEDKLQYWGISYGTVLGQTFAGMFPDRVERIVLDSALRFDDYLNGQWITVTRDTERTVVNFFNECVKAGSAFCPIANFTGPDTTAKDLHNELAKVFQELINDPIYLPDSIQDPTRLFRSGKIPLYTVLKMFIQVLSYNPSQFGTLYVAMDIALRRAWDEAFELLDSLNNPNTTNTERPWSLGTDAFHGITCGDGVFRASKVEDAYSWTQAALAAGTFADGFDFNIWPCAQWKFEAKERYTGPWTAINTSYPILFVNGNHDPITPLSGAYEASTNFPGSRLLVQNGHGHAVKGHPSKCTDKVIADYFNEGKLPEVGKVCQTDKSAFGVFEDYLAEQNITLSKRTLESSLDARSVFGKDSRASITELAKRGPWW</sequence>
<organism evidence="8 9">
    <name type="scientific">Curvularia kusanoi</name>
    <name type="common">Cochliobolus kusanoi</name>
    <dbReference type="NCBI Taxonomy" id="90978"/>
    <lineage>
        <taxon>Eukaryota</taxon>
        <taxon>Fungi</taxon>
        <taxon>Dikarya</taxon>
        <taxon>Ascomycota</taxon>
        <taxon>Pezizomycotina</taxon>
        <taxon>Dothideomycetes</taxon>
        <taxon>Pleosporomycetidae</taxon>
        <taxon>Pleosporales</taxon>
        <taxon>Pleosporineae</taxon>
        <taxon>Pleosporaceae</taxon>
        <taxon>Curvularia</taxon>
    </lineage>
</organism>
<accession>A0A9P4TA78</accession>
<feature type="transmembrane region" description="Helical" evidence="6">
    <location>
        <begin position="322"/>
        <end position="340"/>
    </location>
</feature>
<feature type="region of interest" description="Disordered" evidence="5">
    <location>
        <begin position="1"/>
        <end position="71"/>
    </location>
</feature>
<dbReference type="SUPFAM" id="SSF53474">
    <property type="entry name" value="alpha/beta-Hydrolases"/>
    <property type="match status" value="1"/>
</dbReference>
<dbReference type="Pfam" id="PF08386">
    <property type="entry name" value="Abhydrolase_4"/>
    <property type="match status" value="1"/>
</dbReference>
<feature type="transmembrane region" description="Helical" evidence="6">
    <location>
        <begin position="237"/>
        <end position="255"/>
    </location>
</feature>
<comment type="subcellular location">
    <subcellularLocation>
        <location evidence="1">Membrane</location>
        <topology evidence="1">Multi-pass membrane protein</topology>
    </subcellularLocation>
</comment>
<dbReference type="OrthoDB" id="427213at2759"/>
<protein>
    <recommendedName>
        <fullName evidence="7">STAS domain-containing protein</fullName>
    </recommendedName>
</protein>
<reference evidence="8" key="1">
    <citation type="submission" date="2019-04" db="EMBL/GenBank/DDBJ databases">
        <title>Sequencing of skin fungus with MAO and IRED activity.</title>
        <authorList>
            <person name="Marsaioli A.J."/>
            <person name="Bonatto J.M.C."/>
            <person name="Reis Junior O."/>
        </authorList>
    </citation>
    <scope>NUCLEOTIDE SEQUENCE</scope>
    <source>
        <strain evidence="8">30M1</strain>
    </source>
</reference>
<dbReference type="InterPro" id="IPR001902">
    <property type="entry name" value="SLC26A/SulP_fam"/>
</dbReference>
<evidence type="ECO:0000256" key="1">
    <source>
        <dbReference type="ARBA" id="ARBA00004141"/>
    </source>
</evidence>
<dbReference type="InterPro" id="IPR013595">
    <property type="entry name" value="Pept_S33_TAP-like_C"/>
</dbReference>
<dbReference type="InterPro" id="IPR011547">
    <property type="entry name" value="SLC26A/SulP_dom"/>
</dbReference>
<evidence type="ECO:0000256" key="4">
    <source>
        <dbReference type="ARBA" id="ARBA00023136"/>
    </source>
</evidence>
<proteinExistence type="predicted"/>
<dbReference type="PANTHER" id="PTHR11814">
    <property type="entry name" value="SULFATE TRANSPORTER"/>
    <property type="match status" value="1"/>
</dbReference>
<dbReference type="InterPro" id="IPR029058">
    <property type="entry name" value="AB_hydrolase_fold"/>
</dbReference>
<feature type="compositionally biased region" description="Low complexity" evidence="5">
    <location>
        <begin position="17"/>
        <end position="32"/>
    </location>
</feature>
<dbReference type="EMBL" id="SWKU01000018">
    <property type="protein sequence ID" value="KAF2998978.1"/>
    <property type="molecule type" value="Genomic_DNA"/>
</dbReference>
<feature type="compositionally biased region" description="Basic and acidic residues" evidence="5">
    <location>
        <begin position="1"/>
        <end position="16"/>
    </location>
</feature>
<gene>
    <name evidence="8" type="ORF">E8E13_007461</name>
</gene>
<dbReference type="InterPro" id="IPR002645">
    <property type="entry name" value="STAS_dom"/>
</dbReference>
<dbReference type="Proteomes" id="UP000801428">
    <property type="component" value="Unassembled WGS sequence"/>
</dbReference>
<dbReference type="InterPro" id="IPR010730">
    <property type="entry name" value="HET"/>
</dbReference>
<dbReference type="SUPFAM" id="SSF52091">
    <property type="entry name" value="SpoIIaa-like"/>
    <property type="match status" value="1"/>
</dbReference>
<dbReference type="CDD" id="cd07042">
    <property type="entry name" value="STAS_SulP_like_sulfate_transporter"/>
    <property type="match status" value="1"/>
</dbReference>
<dbReference type="GO" id="GO:0055085">
    <property type="term" value="P:transmembrane transport"/>
    <property type="evidence" value="ECO:0007669"/>
    <property type="project" value="InterPro"/>
</dbReference>
<dbReference type="Gene3D" id="3.40.50.1820">
    <property type="entry name" value="alpha/beta hydrolase"/>
    <property type="match status" value="1"/>
</dbReference>
<feature type="domain" description="STAS" evidence="7">
    <location>
        <begin position="688"/>
        <end position="774"/>
    </location>
</feature>